<keyword evidence="4 7" id="KW-0812">Transmembrane</keyword>
<feature type="non-terminal residue" evidence="8">
    <location>
        <position position="78"/>
    </location>
</feature>
<evidence type="ECO:0000256" key="5">
    <source>
        <dbReference type="ARBA" id="ARBA00022989"/>
    </source>
</evidence>
<evidence type="ECO:0000256" key="6">
    <source>
        <dbReference type="ARBA" id="ARBA00023136"/>
    </source>
</evidence>
<accession>A0A060BX18</accession>
<dbReference type="EMBL" id="KF117778">
    <property type="protein sequence ID" value="AIA85036.1"/>
    <property type="molecule type" value="Genomic_DNA"/>
</dbReference>
<evidence type="ECO:0000313" key="8">
    <source>
        <dbReference type="EMBL" id="AIA85036.1"/>
    </source>
</evidence>
<reference evidence="8" key="1">
    <citation type="journal article" date="2013" name="Environ. Microbiol.">
        <title>Seasonally variable intestinal metagenomes of the red palm weevil (Rhynchophorus ferrugineus).</title>
        <authorList>
            <person name="Jia S."/>
            <person name="Zhang X."/>
            <person name="Zhang G."/>
            <person name="Yin A."/>
            <person name="Zhang S."/>
            <person name="Li F."/>
            <person name="Wang L."/>
            <person name="Zhao D."/>
            <person name="Yun Q."/>
            <person name="Tala"/>
            <person name="Wang J."/>
            <person name="Sun G."/>
            <person name="Baabdullah M."/>
            <person name="Yu X."/>
            <person name="Hu S."/>
            <person name="Al-Mssallem I.S."/>
            <person name="Yu J."/>
        </authorList>
    </citation>
    <scope>NUCLEOTIDE SEQUENCE</scope>
</reference>
<keyword evidence="3" id="KW-1003">Cell membrane</keyword>
<dbReference type="AlphaFoldDB" id="A0A060BX18"/>
<dbReference type="PANTHER" id="PTHR39087">
    <property type="entry name" value="UPF0104 MEMBRANE PROTEIN MJ1595"/>
    <property type="match status" value="1"/>
</dbReference>
<comment type="similarity">
    <text evidence="2">Belongs to the UPF0104 family.</text>
</comment>
<dbReference type="NCBIfam" id="TIGR00374">
    <property type="entry name" value="flippase-like domain"/>
    <property type="match status" value="1"/>
</dbReference>
<dbReference type="InterPro" id="IPR022791">
    <property type="entry name" value="L-PG_synthase/AglD"/>
</dbReference>
<proteinExistence type="inferred from homology"/>
<dbReference type="GO" id="GO:0005886">
    <property type="term" value="C:plasma membrane"/>
    <property type="evidence" value="ECO:0007669"/>
    <property type="project" value="UniProtKB-SubCell"/>
</dbReference>
<keyword evidence="5 7" id="KW-1133">Transmembrane helix</keyword>
<keyword evidence="6 7" id="KW-0472">Membrane</keyword>
<evidence type="ECO:0000256" key="4">
    <source>
        <dbReference type="ARBA" id="ARBA00022692"/>
    </source>
</evidence>
<name>A0A060BX18_9EURY</name>
<organism evidence="8">
    <name type="scientific">uncultured Methanomicrobiales archaeon</name>
    <dbReference type="NCBI Taxonomy" id="183760"/>
    <lineage>
        <taxon>Archaea</taxon>
        <taxon>Methanobacteriati</taxon>
        <taxon>Methanobacteriota</taxon>
        <taxon>Stenosarchaea group</taxon>
        <taxon>Methanomicrobia</taxon>
        <taxon>Methanomicrobiales</taxon>
        <taxon>environmental samples</taxon>
    </lineage>
</organism>
<feature type="transmembrane region" description="Helical" evidence="7">
    <location>
        <begin position="48"/>
        <end position="68"/>
    </location>
</feature>
<dbReference type="PANTHER" id="PTHR39087:SF2">
    <property type="entry name" value="UPF0104 MEMBRANE PROTEIN MJ1595"/>
    <property type="match status" value="1"/>
</dbReference>
<comment type="subcellular location">
    <subcellularLocation>
        <location evidence="1">Cell membrane</location>
        <topology evidence="1">Multi-pass membrane protein</topology>
    </subcellularLocation>
</comment>
<evidence type="ECO:0000256" key="7">
    <source>
        <dbReference type="SAM" id="Phobius"/>
    </source>
</evidence>
<evidence type="ECO:0000256" key="3">
    <source>
        <dbReference type="ARBA" id="ARBA00022475"/>
    </source>
</evidence>
<protein>
    <submittedName>
        <fullName evidence="8">CAZy families GT2 protein</fullName>
    </submittedName>
</protein>
<evidence type="ECO:0000256" key="2">
    <source>
        <dbReference type="ARBA" id="ARBA00011061"/>
    </source>
</evidence>
<dbReference type="Pfam" id="PF03706">
    <property type="entry name" value="LPG_synthase_TM"/>
    <property type="match status" value="1"/>
</dbReference>
<evidence type="ECO:0000256" key="1">
    <source>
        <dbReference type="ARBA" id="ARBA00004651"/>
    </source>
</evidence>
<sequence>MFEIMTLSWFVNSILPARMGDAYRCYLIKRRANASFGTSLGTMLAERFVDLIVLVFMMLLASITVYGTHAPDRAESAF</sequence>